<evidence type="ECO:0000313" key="3">
    <source>
        <dbReference type="Proteomes" id="UP000530060"/>
    </source>
</evidence>
<keyword evidence="1" id="KW-0472">Membrane</keyword>
<feature type="transmembrane region" description="Helical" evidence="1">
    <location>
        <begin position="126"/>
        <end position="155"/>
    </location>
</feature>
<reference evidence="2 3" key="1">
    <citation type="submission" date="2020-06" db="EMBL/GenBank/DDBJ databases">
        <authorList>
            <person name="Criscuolo A."/>
        </authorList>
    </citation>
    <scope>NUCLEOTIDE SEQUENCE [LARGE SCALE GENOMIC DNA]</scope>
    <source>
        <strain evidence="3">CIP 111411</strain>
    </source>
</reference>
<keyword evidence="1" id="KW-0812">Transmembrane</keyword>
<feature type="transmembrane region" description="Helical" evidence="1">
    <location>
        <begin position="328"/>
        <end position="350"/>
    </location>
</feature>
<dbReference type="RefSeq" id="WP_180910442.1">
    <property type="nucleotide sequence ID" value="NZ_CAIJDP010000088.1"/>
</dbReference>
<feature type="transmembrane region" description="Helical" evidence="1">
    <location>
        <begin position="95"/>
        <end position="114"/>
    </location>
</feature>
<comment type="caution">
    <text evidence="2">The sequence shown here is derived from an EMBL/GenBank/DDBJ whole genome shotgun (WGS) entry which is preliminary data.</text>
</comment>
<dbReference type="Pfam" id="PF14897">
    <property type="entry name" value="EpsG"/>
    <property type="match status" value="1"/>
</dbReference>
<feature type="transmembrane region" description="Helical" evidence="1">
    <location>
        <begin position="161"/>
        <end position="185"/>
    </location>
</feature>
<dbReference type="Proteomes" id="UP000530060">
    <property type="component" value="Unassembled WGS sequence"/>
</dbReference>
<keyword evidence="1" id="KW-1133">Transmembrane helix</keyword>
<feature type="transmembrane region" description="Helical" evidence="1">
    <location>
        <begin position="243"/>
        <end position="264"/>
    </location>
</feature>
<feature type="transmembrane region" description="Helical" evidence="1">
    <location>
        <begin position="68"/>
        <end position="89"/>
    </location>
</feature>
<feature type="transmembrane region" description="Helical" evidence="1">
    <location>
        <begin position="276"/>
        <end position="298"/>
    </location>
</feature>
<sequence length="370" mass="43385">MEIYIGTLLIILLFAFLELRCKLTDIENKILFSILYFIIVVQIGLRWETGTDWYPYYHHFSDVDEVSLVFINALAGFEIGYGFTTFFIYKIFGDYSFFLFFHALFFYGIIFKTAKKYSPYLYLSLLFFYATNLGLVGSNRQLMALAICLLALPFVEKKKTIPFFLLILLASFFHTTAILFSVYYFLNRVFKWQAICTILIIAFVIGKTSLPLKFFSLGGFVSESATYKVEFYGNEAKDALKDASLSIFGLIKRILLLILFTCNFDYLNKKLPYYKIIYNGYAFGLFLYFMFSSSLLIIVNRGSLYFNIMESFLISSQLVFFKFSLDKVYVLLIIFIVSVFLLLQSISPYFDLFDPYKSLFYNIEFFREMY</sequence>
<feature type="transmembrane region" description="Helical" evidence="1">
    <location>
        <begin position="30"/>
        <end position="47"/>
    </location>
</feature>
<gene>
    <name evidence="2" type="ORF">FLAT13_04432</name>
</gene>
<name>A0A6V6Z9Q9_9FLAO</name>
<protein>
    <recommendedName>
        <fullName evidence="4">EpsG family protein</fullName>
    </recommendedName>
</protein>
<dbReference type="EMBL" id="CAIJDP010000088">
    <property type="protein sequence ID" value="CAD0008517.1"/>
    <property type="molecule type" value="Genomic_DNA"/>
</dbReference>
<dbReference type="InterPro" id="IPR049458">
    <property type="entry name" value="EpsG-like"/>
</dbReference>
<dbReference type="AlphaFoldDB" id="A0A6V6Z9Q9"/>
<keyword evidence="3" id="KW-1185">Reference proteome</keyword>
<organism evidence="2 3">
    <name type="scientific">Flavobacterium salmonis</name>
    <dbReference type="NCBI Taxonomy" id="2654844"/>
    <lineage>
        <taxon>Bacteria</taxon>
        <taxon>Pseudomonadati</taxon>
        <taxon>Bacteroidota</taxon>
        <taxon>Flavobacteriia</taxon>
        <taxon>Flavobacteriales</taxon>
        <taxon>Flavobacteriaceae</taxon>
        <taxon>Flavobacterium</taxon>
    </lineage>
</organism>
<evidence type="ECO:0000313" key="2">
    <source>
        <dbReference type="EMBL" id="CAD0008517.1"/>
    </source>
</evidence>
<evidence type="ECO:0000256" key="1">
    <source>
        <dbReference type="SAM" id="Phobius"/>
    </source>
</evidence>
<accession>A0A6V6Z9Q9</accession>
<proteinExistence type="predicted"/>
<evidence type="ECO:0008006" key="4">
    <source>
        <dbReference type="Google" id="ProtNLM"/>
    </source>
</evidence>